<feature type="chain" id="PRO_5042464554" evidence="1">
    <location>
        <begin position="23"/>
        <end position="148"/>
    </location>
</feature>
<dbReference type="Proteomes" id="UP001220610">
    <property type="component" value="Chromosome"/>
</dbReference>
<reference evidence="2" key="1">
    <citation type="submission" date="2023-03" db="EMBL/GenBank/DDBJ databases">
        <title>Andean soil-derived lignocellulolytic bacterial consortium as a source of novel taxa and putative plastic-active enzymes.</title>
        <authorList>
            <person name="Diaz-Garcia L."/>
            <person name="Chuvochina M."/>
            <person name="Feuerriegel G."/>
            <person name="Bunk B."/>
            <person name="Sproer C."/>
            <person name="Streit W.R."/>
            <person name="Rodriguez L.M."/>
            <person name="Overmann J."/>
            <person name="Jimenez D.J."/>
        </authorList>
    </citation>
    <scope>NUCLEOTIDE SEQUENCE</scope>
    <source>
        <strain evidence="2">MAG 7</strain>
    </source>
</reference>
<evidence type="ECO:0000313" key="3">
    <source>
        <dbReference type="Proteomes" id="UP001220610"/>
    </source>
</evidence>
<organism evidence="2 3">
    <name type="scientific">Candidatus Pseudobacter hemicellulosilyticus</name>
    <dbReference type="NCBI Taxonomy" id="3121375"/>
    <lineage>
        <taxon>Bacteria</taxon>
        <taxon>Pseudomonadati</taxon>
        <taxon>Bacteroidota</taxon>
        <taxon>Chitinophagia</taxon>
        <taxon>Chitinophagales</taxon>
        <taxon>Chitinophagaceae</taxon>
        <taxon>Pseudobacter</taxon>
    </lineage>
</organism>
<gene>
    <name evidence="2" type="ORF">P0Y53_04895</name>
</gene>
<evidence type="ECO:0000256" key="1">
    <source>
        <dbReference type="SAM" id="SignalP"/>
    </source>
</evidence>
<name>A0AAJ6BI24_9BACT</name>
<keyword evidence="1" id="KW-0732">Signal</keyword>
<dbReference type="EMBL" id="CP119311">
    <property type="protein sequence ID" value="WEK36832.1"/>
    <property type="molecule type" value="Genomic_DNA"/>
</dbReference>
<accession>A0AAJ6BI24</accession>
<evidence type="ECO:0000313" key="2">
    <source>
        <dbReference type="EMBL" id="WEK36832.1"/>
    </source>
</evidence>
<protein>
    <submittedName>
        <fullName evidence="2">Uncharacterized protein</fullName>
    </submittedName>
</protein>
<feature type="signal peptide" evidence="1">
    <location>
        <begin position="1"/>
        <end position="22"/>
    </location>
</feature>
<sequence length="148" mass="16896">MKKQSFFLPVLLCFFLFQAARAQEAPVSNNPQNSVPRWVCDKAYWVVRSSKQEPQQHTVYFYTNSHQLFYTEELTGVKLHFDRTRTKMRLKHALEESLLHWESKGMVGTNQGYVSRQLKIAPVPAAGILVDKNPVSGDNPPSTVATPF</sequence>
<dbReference type="AlphaFoldDB" id="A0AAJ6BI24"/>
<proteinExistence type="predicted"/>